<accession>M9LAQ8</accession>
<evidence type="ECO:0000313" key="3">
    <source>
        <dbReference type="Proteomes" id="UP000029453"/>
    </source>
</evidence>
<feature type="domain" description="ORF6C" evidence="1">
    <location>
        <begin position="122"/>
        <end position="216"/>
    </location>
</feature>
<reference evidence="2 3" key="1">
    <citation type="submission" date="2012-10" db="EMBL/GenBank/DDBJ databases">
        <title>Draft Genome Sequence of Paenibacillus popilliae ATCC 14706T.</title>
        <authorList>
            <person name="Iiyama K."/>
            <person name="Mori K."/>
            <person name="Mon H."/>
            <person name="Chieda Y."/>
            <person name="Lee J.M."/>
            <person name="Kusakabe T."/>
            <person name="Tashiro K."/>
            <person name="Asano S."/>
            <person name="Yasunaga-Aoki C."/>
            <person name="Shimizu S."/>
        </authorList>
    </citation>
    <scope>NUCLEOTIDE SEQUENCE [LARGE SCALE GENOMIC DNA]</scope>
    <source>
        <strain evidence="2 3">ATCC 14706</strain>
    </source>
</reference>
<dbReference type="EMBL" id="BALG01000133">
    <property type="protein sequence ID" value="GAC42777.1"/>
    <property type="molecule type" value="Genomic_DNA"/>
</dbReference>
<keyword evidence="3" id="KW-1185">Reference proteome</keyword>
<sequence length="218" mass="24943">MNQLVFVSNGRAVTDSLTVAEVFEKAHDKVLRDIRELGCSDEFRLSNFGASVYVNGQGREMPKYLITEKGFTLLAMGYTGQKAMEFKERYIAEFEGMRQQLQNGVPVLSPQEAMAVALQQTAEMMKAVPKLENRIETVEQKVDEQITLNSGEQRRLQKAVNTKVCSIEPDKELRTGLFRQLHREIKDRWGVPSYKDVRRQDLQGALRYVDAWLPKKAN</sequence>
<dbReference type="Pfam" id="PF10552">
    <property type="entry name" value="ORF6C"/>
    <property type="match status" value="1"/>
</dbReference>
<name>M9LAQ8_PAEPP</name>
<dbReference type="AlphaFoldDB" id="M9LAQ8"/>
<comment type="caution">
    <text evidence="2">The sequence shown here is derived from an EMBL/GenBank/DDBJ whole genome shotgun (WGS) entry which is preliminary data.</text>
</comment>
<dbReference type="NCBIfam" id="TIGR02681">
    <property type="entry name" value="phage_pRha"/>
    <property type="match status" value="1"/>
</dbReference>
<proteinExistence type="predicted"/>
<dbReference type="InterPro" id="IPR014054">
    <property type="entry name" value="Phage_regulatory_Rha"/>
</dbReference>
<protein>
    <submittedName>
        <fullName evidence="2">Uncharacterized phage-encoded protein</fullName>
    </submittedName>
</protein>
<dbReference type="Pfam" id="PF09669">
    <property type="entry name" value="Phage_pRha"/>
    <property type="match status" value="1"/>
</dbReference>
<evidence type="ECO:0000313" key="2">
    <source>
        <dbReference type="EMBL" id="GAC42777.1"/>
    </source>
</evidence>
<dbReference type="RefSeq" id="WP_006286266.1">
    <property type="nucleotide sequence ID" value="NZ_BALG01000133.1"/>
</dbReference>
<dbReference type="InterPro" id="IPR018878">
    <property type="entry name" value="ORF6C_dom"/>
</dbReference>
<organism evidence="2 3">
    <name type="scientific">Paenibacillus popilliae ATCC 14706</name>
    <dbReference type="NCBI Taxonomy" id="1212764"/>
    <lineage>
        <taxon>Bacteria</taxon>
        <taxon>Bacillati</taxon>
        <taxon>Bacillota</taxon>
        <taxon>Bacilli</taxon>
        <taxon>Bacillales</taxon>
        <taxon>Paenibacillaceae</taxon>
        <taxon>Paenibacillus</taxon>
    </lineage>
</organism>
<gene>
    <name evidence="2" type="ORF">PPOP_2137</name>
</gene>
<dbReference type="OrthoDB" id="9812611at2"/>
<evidence type="ECO:0000259" key="1">
    <source>
        <dbReference type="Pfam" id="PF10552"/>
    </source>
</evidence>
<dbReference type="Proteomes" id="UP000029453">
    <property type="component" value="Unassembled WGS sequence"/>
</dbReference>